<dbReference type="InterPro" id="IPR029044">
    <property type="entry name" value="Nucleotide-diphossugar_trans"/>
</dbReference>
<evidence type="ECO:0000313" key="13">
    <source>
        <dbReference type="Proteomes" id="UP000515733"/>
    </source>
</evidence>
<comment type="similarity">
    <text evidence="1 8">Belongs to the mannose-6-phosphate isomerase type 2 family.</text>
</comment>
<evidence type="ECO:0000259" key="10">
    <source>
        <dbReference type="Pfam" id="PF01050"/>
    </source>
</evidence>
<keyword evidence="13" id="KW-1185">Reference proteome</keyword>
<accession>A0A6S6Y671</accession>
<dbReference type="Pfam" id="PF00483">
    <property type="entry name" value="NTP_transferase"/>
    <property type="match status" value="1"/>
</dbReference>
<evidence type="ECO:0000256" key="5">
    <source>
        <dbReference type="ARBA" id="ARBA00022741"/>
    </source>
</evidence>
<evidence type="ECO:0000256" key="8">
    <source>
        <dbReference type="RuleBase" id="RU004190"/>
    </source>
</evidence>
<dbReference type="KEGG" id="doe:DENOEST_3925"/>
<dbReference type="InterPro" id="IPR011051">
    <property type="entry name" value="RmlC_Cupin_sf"/>
</dbReference>
<dbReference type="GO" id="GO:0000271">
    <property type="term" value="P:polysaccharide biosynthetic process"/>
    <property type="evidence" value="ECO:0007669"/>
    <property type="project" value="InterPro"/>
</dbReference>
<dbReference type="EMBL" id="LR778301">
    <property type="protein sequence ID" value="CAB1371079.1"/>
    <property type="molecule type" value="Genomic_DNA"/>
</dbReference>
<evidence type="ECO:0000256" key="4">
    <source>
        <dbReference type="ARBA" id="ARBA00022695"/>
    </source>
</evidence>
<dbReference type="AlphaFoldDB" id="A0A6S6Y671"/>
<dbReference type="GO" id="GO:0004475">
    <property type="term" value="F:mannose-1-phosphate guanylyltransferase (GTP) activity"/>
    <property type="evidence" value="ECO:0007669"/>
    <property type="project" value="UniProtKB-EC"/>
</dbReference>
<feature type="domain" description="Mannose-6-phosphate isomerase type II C-terminal" evidence="10">
    <location>
        <begin position="364"/>
        <end position="477"/>
    </location>
</feature>
<dbReference type="Pfam" id="PF01050">
    <property type="entry name" value="MannoseP_isomer"/>
    <property type="match status" value="1"/>
</dbReference>
<dbReference type="GO" id="GO:0016853">
    <property type="term" value="F:isomerase activity"/>
    <property type="evidence" value="ECO:0007669"/>
    <property type="project" value="UniProtKB-KW"/>
</dbReference>
<dbReference type="InterPro" id="IPR051161">
    <property type="entry name" value="Mannose-6P_isomerase_type2"/>
</dbReference>
<evidence type="ECO:0000256" key="7">
    <source>
        <dbReference type="ARBA" id="ARBA00047343"/>
    </source>
</evidence>
<name>A0A6S6Y671_9PROT</name>
<reference evidence="12 13" key="1">
    <citation type="submission" date="2020-03" db="EMBL/GenBank/DDBJ databases">
        <authorList>
            <consortium name="Genoscope - CEA"/>
            <person name="William W."/>
        </authorList>
    </citation>
    <scope>NUCLEOTIDE SEQUENCE [LARGE SCALE GENOMIC DNA]</scope>
    <source>
        <strain evidence="13">DSM 16959</strain>
    </source>
</reference>
<dbReference type="InterPro" id="IPR049577">
    <property type="entry name" value="GMPP_N"/>
</dbReference>
<protein>
    <recommendedName>
        <fullName evidence="2">mannose-1-phosphate guanylyltransferase</fullName>
        <ecNumber evidence="2">2.7.7.13</ecNumber>
    </recommendedName>
</protein>
<dbReference type="EC" id="2.7.7.13" evidence="2"/>
<dbReference type="Pfam" id="PF22640">
    <property type="entry name" value="ManC_GMP_beta-helix"/>
    <property type="match status" value="1"/>
</dbReference>
<sequence>MNPLIPIVLSGGAGTRLWPVSREGHPKPFMKLPDGQSLLAKTYLRAMGGDHVADVLTITNRDYYFSSKDEFNRVVEQSSCNVKGSFLLEPFGRNTAPAIALGALWARELHGPGATLLVLPSDHLIQDARAFHANVREAVVAAGEGQLVTFGIPAASPETGFGYIEGGETLGTGLARGIRRFTEKPSLAKAQEFVASGNYFWNSGMFCFTADTLLEELAAHAPQMHQALMACWENTWQASDDKWRVLEIDAQTFGDVPDLSIDYAVMEHSSRGVVVPAAFDWSDIGSWNALGALLPEDEQGNRTQGDTVLIKASNNLIQSEDRLVAVLGVDHLVIVDTPDALLVAHKDHVQDVRQVVTELRTMGHDCYRTHRTVSRPWGTYTVLEEGSRFKIKRLEVRPGAALSLQMHHYRSEHWIVVSGVAKVINGEREIDINTNESTYIPAGHKHRLLNPGVVDLVLIEVQSGDYLGEDDIVRFDDHYGRV</sequence>
<evidence type="ECO:0000256" key="6">
    <source>
        <dbReference type="ARBA" id="ARBA00023134"/>
    </source>
</evidence>
<dbReference type="PANTHER" id="PTHR46390">
    <property type="entry name" value="MANNOSE-1-PHOSPHATE GUANYLYLTRANSFERASE"/>
    <property type="match status" value="1"/>
</dbReference>
<dbReference type="FunFam" id="2.60.120.10:FF:000032">
    <property type="entry name" value="Mannose-1-phosphate guanylyltransferase/mannose-6-phosphate isomerase"/>
    <property type="match status" value="1"/>
</dbReference>
<dbReference type="InterPro" id="IPR001538">
    <property type="entry name" value="Man6P_isomerase-2_C"/>
</dbReference>
<dbReference type="InterPro" id="IPR005835">
    <property type="entry name" value="NTP_transferase_dom"/>
</dbReference>
<keyword evidence="6" id="KW-0342">GTP-binding</keyword>
<evidence type="ECO:0000313" key="12">
    <source>
        <dbReference type="EMBL" id="CAB1371079.1"/>
    </source>
</evidence>
<comment type="catalytic activity">
    <reaction evidence="7">
        <text>alpha-D-mannose 1-phosphate + GTP + H(+) = GDP-alpha-D-mannose + diphosphate</text>
        <dbReference type="Rhea" id="RHEA:15229"/>
        <dbReference type="ChEBI" id="CHEBI:15378"/>
        <dbReference type="ChEBI" id="CHEBI:33019"/>
        <dbReference type="ChEBI" id="CHEBI:37565"/>
        <dbReference type="ChEBI" id="CHEBI:57527"/>
        <dbReference type="ChEBI" id="CHEBI:58409"/>
        <dbReference type="EC" id="2.7.7.13"/>
    </reaction>
</comment>
<evidence type="ECO:0000259" key="11">
    <source>
        <dbReference type="Pfam" id="PF22640"/>
    </source>
</evidence>
<evidence type="ECO:0000259" key="9">
    <source>
        <dbReference type="Pfam" id="PF00483"/>
    </source>
</evidence>
<dbReference type="RefSeq" id="WP_145770345.1">
    <property type="nucleotide sequence ID" value="NZ_LR778301.1"/>
</dbReference>
<dbReference type="InterPro" id="IPR014710">
    <property type="entry name" value="RmlC-like_jellyroll"/>
</dbReference>
<dbReference type="Gene3D" id="3.90.550.10">
    <property type="entry name" value="Spore Coat Polysaccharide Biosynthesis Protein SpsA, Chain A"/>
    <property type="match status" value="1"/>
</dbReference>
<evidence type="ECO:0000256" key="3">
    <source>
        <dbReference type="ARBA" id="ARBA00022679"/>
    </source>
</evidence>
<organism evidence="12 13">
    <name type="scientific">Denitratisoma oestradiolicum</name>
    <dbReference type="NCBI Taxonomy" id="311182"/>
    <lineage>
        <taxon>Bacteria</taxon>
        <taxon>Pseudomonadati</taxon>
        <taxon>Pseudomonadota</taxon>
        <taxon>Betaproteobacteria</taxon>
        <taxon>Nitrosomonadales</taxon>
        <taxon>Sterolibacteriaceae</taxon>
        <taxon>Denitratisoma</taxon>
    </lineage>
</organism>
<dbReference type="FunFam" id="3.90.550.10:FF:000046">
    <property type="entry name" value="Mannose-1-phosphate guanylyltransferase (GDP)"/>
    <property type="match status" value="1"/>
</dbReference>
<proteinExistence type="inferred from homology"/>
<dbReference type="GO" id="GO:0009298">
    <property type="term" value="P:GDP-mannose biosynthetic process"/>
    <property type="evidence" value="ECO:0007669"/>
    <property type="project" value="TreeGrafter"/>
</dbReference>
<dbReference type="InterPro" id="IPR054566">
    <property type="entry name" value="ManC/GMP-like_b-helix"/>
</dbReference>
<dbReference type="NCBIfam" id="TIGR01479">
    <property type="entry name" value="GMP_PMI"/>
    <property type="match status" value="1"/>
</dbReference>
<evidence type="ECO:0000256" key="1">
    <source>
        <dbReference type="ARBA" id="ARBA00006115"/>
    </source>
</evidence>
<keyword evidence="4 12" id="KW-0548">Nucleotidyltransferase</keyword>
<dbReference type="PANTHER" id="PTHR46390:SF1">
    <property type="entry name" value="MANNOSE-1-PHOSPHATE GUANYLYLTRANSFERASE"/>
    <property type="match status" value="1"/>
</dbReference>
<keyword evidence="3 12" id="KW-0808">Transferase</keyword>
<feature type="domain" description="MannoseP isomerase/GMP-like beta-helix" evidence="11">
    <location>
        <begin position="305"/>
        <end position="359"/>
    </location>
</feature>
<evidence type="ECO:0000256" key="2">
    <source>
        <dbReference type="ARBA" id="ARBA00012387"/>
    </source>
</evidence>
<dbReference type="CDD" id="cd02509">
    <property type="entry name" value="GDP-M1P_Guanylyltransferase"/>
    <property type="match status" value="1"/>
</dbReference>
<keyword evidence="5" id="KW-0547">Nucleotide-binding</keyword>
<dbReference type="Gene3D" id="2.60.120.10">
    <property type="entry name" value="Jelly Rolls"/>
    <property type="match status" value="1"/>
</dbReference>
<dbReference type="OrthoDB" id="9806359at2"/>
<gene>
    <name evidence="12" type="primary">xanB</name>
    <name evidence="12" type="ORF">DENOEST_3925</name>
</gene>
<keyword evidence="12" id="KW-0413">Isomerase</keyword>
<dbReference type="SUPFAM" id="SSF53448">
    <property type="entry name" value="Nucleotide-diphospho-sugar transferases"/>
    <property type="match status" value="1"/>
</dbReference>
<dbReference type="Proteomes" id="UP000515733">
    <property type="component" value="Chromosome"/>
</dbReference>
<feature type="domain" description="Nucleotidyl transferase" evidence="9">
    <location>
        <begin position="6"/>
        <end position="293"/>
    </location>
</feature>
<dbReference type="InterPro" id="IPR006375">
    <property type="entry name" value="Man1P_GuaTrfase/Man6P_Isoase"/>
</dbReference>
<dbReference type="SUPFAM" id="SSF51182">
    <property type="entry name" value="RmlC-like cupins"/>
    <property type="match status" value="1"/>
</dbReference>
<dbReference type="CDD" id="cd02213">
    <property type="entry name" value="cupin_PMI_typeII_C"/>
    <property type="match status" value="1"/>
</dbReference>
<dbReference type="GO" id="GO:0005525">
    <property type="term" value="F:GTP binding"/>
    <property type="evidence" value="ECO:0007669"/>
    <property type="project" value="UniProtKB-KW"/>
</dbReference>